<keyword evidence="1" id="KW-0732">Signal</keyword>
<keyword evidence="4" id="KW-1185">Reference proteome</keyword>
<evidence type="ECO:0000313" key="4">
    <source>
        <dbReference type="Proteomes" id="UP001557465"/>
    </source>
</evidence>
<feature type="signal peptide" evidence="1">
    <location>
        <begin position="1"/>
        <end position="26"/>
    </location>
</feature>
<dbReference type="Proteomes" id="UP001557465">
    <property type="component" value="Unassembled WGS sequence"/>
</dbReference>
<dbReference type="EMBL" id="JBFRYC010000005">
    <property type="protein sequence ID" value="MEX1662080.1"/>
    <property type="molecule type" value="Genomic_DNA"/>
</dbReference>
<sequence length="97" mass="10923">MPRLFRLRRLALPLVLATGMGTAALASEHDCRVPMADWQPIAAVNALMQKRGLTVRRIKIDDGCYEVKARDAKGNRVELRLDPGTLRVLEPERQDDD</sequence>
<dbReference type="RefSeq" id="WP_295532998.1">
    <property type="nucleotide sequence ID" value="NZ_JBFRYC010000005.1"/>
</dbReference>
<gene>
    <name evidence="3" type="ORF">AB4874_10520</name>
</gene>
<name>A0ABV3TLE7_9RHOB</name>
<protein>
    <submittedName>
        <fullName evidence="3">PepSY domain-containing protein</fullName>
    </submittedName>
</protein>
<dbReference type="Pfam" id="PF13670">
    <property type="entry name" value="PepSY_2"/>
    <property type="match status" value="1"/>
</dbReference>
<dbReference type="InterPro" id="IPR025711">
    <property type="entry name" value="PepSY"/>
</dbReference>
<evidence type="ECO:0000313" key="3">
    <source>
        <dbReference type="EMBL" id="MEX1662080.1"/>
    </source>
</evidence>
<feature type="domain" description="PepSY" evidence="2">
    <location>
        <begin position="14"/>
        <end position="90"/>
    </location>
</feature>
<comment type="caution">
    <text evidence="3">The sequence shown here is derived from an EMBL/GenBank/DDBJ whole genome shotgun (WGS) entry which is preliminary data.</text>
</comment>
<accession>A0ABV3TLE7</accession>
<feature type="chain" id="PRO_5046554521" evidence="1">
    <location>
        <begin position="27"/>
        <end position="97"/>
    </location>
</feature>
<reference evidence="3 4" key="1">
    <citation type="journal article" date="2011" name="Int. J. Syst. Evol. Microbiol.">
        <title>Zhongshania antarctica gen. nov., sp. nov. and Zhongshania guokunii sp. nov., gammaproteobacteria respectively isolated from coastal attached (fast) ice and surface seawater of the Antarctic.</title>
        <authorList>
            <person name="Li H.J."/>
            <person name="Zhang X.Y."/>
            <person name="Chen C.X."/>
            <person name="Zhang Y.J."/>
            <person name="Gao Z.M."/>
            <person name="Yu Y."/>
            <person name="Chen X.L."/>
            <person name="Chen B."/>
            <person name="Zhang Y.Z."/>
        </authorList>
    </citation>
    <scope>NUCLEOTIDE SEQUENCE [LARGE SCALE GENOMIC DNA]</scope>
    <source>
        <strain evidence="3 4">15-R06ZXC-3</strain>
    </source>
</reference>
<proteinExistence type="predicted"/>
<organism evidence="3 4">
    <name type="scientific">Thioclava arctica</name>
    <dbReference type="NCBI Taxonomy" id="3238301"/>
    <lineage>
        <taxon>Bacteria</taxon>
        <taxon>Pseudomonadati</taxon>
        <taxon>Pseudomonadota</taxon>
        <taxon>Alphaproteobacteria</taxon>
        <taxon>Rhodobacterales</taxon>
        <taxon>Paracoccaceae</taxon>
        <taxon>Thioclava</taxon>
    </lineage>
</organism>
<evidence type="ECO:0000256" key="1">
    <source>
        <dbReference type="SAM" id="SignalP"/>
    </source>
</evidence>
<evidence type="ECO:0000259" key="2">
    <source>
        <dbReference type="Pfam" id="PF13670"/>
    </source>
</evidence>